<evidence type="ECO:0000256" key="5">
    <source>
        <dbReference type="ARBA" id="ARBA00022989"/>
    </source>
</evidence>
<evidence type="ECO:0000256" key="3">
    <source>
        <dbReference type="ARBA" id="ARBA00022475"/>
    </source>
</evidence>
<keyword evidence="6 7" id="KW-0472">Membrane</keyword>
<evidence type="ECO:0000256" key="2">
    <source>
        <dbReference type="ARBA" id="ARBA00008914"/>
    </source>
</evidence>
<dbReference type="InterPro" id="IPR050330">
    <property type="entry name" value="Bact_OuterMem_StrucFunc"/>
</dbReference>
<dbReference type="InterPro" id="IPR006665">
    <property type="entry name" value="OmpA-like"/>
</dbReference>
<keyword evidence="4 8" id="KW-0812">Transmembrane</keyword>
<evidence type="ECO:0000256" key="1">
    <source>
        <dbReference type="ARBA" id="ARBA00004162"/>
    </source>
</evidence>
<evidence type="ECO:0000256" key="6">
    <source>
        <dbReference type="ARBA" id="ARBA00023136"/>
    </source>
</evidence>
<gene>
    <name evidence="10" type="ORF">NYP16_04540</name>
</gene>
<feature type="domain" description="OmpA-like" evidence="9">
    <location>
        <begin position="113"/>
        <end position="236"/>
    </location>
</feature>
<reference evidence="10" key="1">
    <citation type="submission" date="2022-08" db="EMBL/GenBank/DDBJ databases">
        <authorList>
            <person name="Vandamme P."/>
            <person name="Hettiarachchi A."/>
            <person name="Peeters C."/>
            <person name="Cnockaert M."/>
            <person name="Carlier A."/>
        </authorList>
    </citation>
    <scope>NUCLEOTIDE SEQUENCE</scope>
    <source>
        <strain evidence="10">LMG 31809</strain>
    </source>
</reference>
<evidence type="ECO:0000259" key="9">
    <source>
        <dbReference type="PROSITE" id="PS51123"/>
    </source>
</evidence>
<dbReference type="RefSeq" id="WP_274942919.1">
    <property type="nucleotide sequence ID" value="NZ_JANWOI010000001.1"/>
</dbReference>
<evidence type="ECO:0000256" key="8">
    <source>
        <dbReference type="SAM" id="Phobius"/>
    </source>
</evidence>
<evidence type="ECO:0000313" key="11">
    <source>
        <dbReference type="Proteomes" id="UP001141619"/>
    </source>
</evidence>
<dbReference type="Proteomes" id="UP001141619">
    <property type="component" value="Unassembled WGS sequence"/>
</dbReference>
<accession>A0A9X3TX02</accession>
<dbReference type="PANTHER" id="PTHR30329">
    <property type="entry name" value="STATOR ELEMENT OF FLAGELLAR MOTOR COMPLEX"/>
    <property type="match status" value="1"/>
</dbReference>
<dbReference type="Pfam" id="PF13677">
    <property type="entry name" value="MotB_plug"/>
    <property type="match status" value="1"/>
</dbReference>
<dbReference type="InterPro" id="IPR036737">
    <property type="entry name" value="OmpA-like_sf"/>
</dbReference>
<name>A0A9X3TX02_9PROT</name>
<comment type="subcellular location">
    <subcellularLocation>
        <location evidence="1">Cell membrane</location>
        <topology evidence="1">Single-pass membrane protein</topology>
    </subcellularLocation>
</comment>
<sequence>MNLDQHPLDDLAPPKSQAWLLTFADLLSLILCFFILQFSMNAVEDRAWRVVVDSLSDRLNPAAAKLRLHPNDSHDDSQIEQTEAGSIEYLATLFAEKMSRDPLLSGGRVRLLEDRVAISIPADLLFRAQSATVGDPAVYAALGEIASALDRLDNEVSVVGYTDPSSVDAKLYASEWELSLDRALTIARILRHSGYRQPVASYAYGERRFGDLLDDLPPAIQSRLSRRVDIVIRRDEVAQRLE</sequence>
<keyword evidence="3" id="KW-1003">Cell membrane</keyword>
<dbReference type="Gene3D" id="3.30.1330.60">
    <property type="entry name" value="OmpA-like domain"/>
    <property type="match status" value="1"/>
</dbReference>
<reference evidence="10" key="2">
    <citation type="journal article" date="2023" name="Syst. Appl. Microbiol.">
        <title>Govania unica gen. nov., sp. nov., a rare biosphere bacterium that represents a novel family in the class Alphaproteobacteria.</title>
        <authorList>
            <person name="Vandamme P."/>
            <person name="Peeters C."/>
            <person name="Hettiarachchi A."/>
            <person name="Cnockaert M."/>
            <person name="Carlier A."/>
        </authorList>
    </citation>
    <scope>NUCLEOTIDE SEQUENCE</scope>
    <source>
        <strain evidence="10">LMG 31809</strain>
    </source>
</reference>
<keyword evidence="5 8" id="KW-1133">Transmembrane helix</keyword>
<dbReference type="GO" id="GO:0005886">
    <property type="term" value="C:plasma membrane"/>
    <property type="evidence" value="ECO:0007669"/>
    <property type="project" value="UniProtKB-SubCell"/>
</dbReference>
<evidence type="ECO:0000256" key="4">
    <source>
        <dbReference type="ARBA" id="ARBA00022692"/>
    </source>
</evidence>
<dbReference type="PROSITE" id="PS51123">
    <property type="entry name" value="OMPA_2"/>
    <property type="match status" value="1"/>
</dbReference>
<comment type="caution">
    <text evidence="10">The sequence shown here is derived from an EMBL/GenBank/DDBJ whole genome shotgun (WGS) entry which is preliminary data.</text>
</comment>
<evidence type="ECO:0000313" key="10">
    <source>
        <dbReference type="EMBL" id="MDA5193225.1"/>
    </source>
</evidence>
<dbReference type="EMBL" id="JANWOI010000001">
    <property type="protein sequence ID" value="MDA5193225.1"/>
    <property type="molecule type" value="Genomic_DNA"/>
</dbReference>
<dbReference type="PANTHER" id="PTHR30329:SF20">
    <property type="entry name" value="EXPORTED PROTEIN"/>
    <property type="match status" value="1"/>
</dbReference>
<dbReference type="AlphaFoldDB" id="A0A9X3TX02"/>
<feature type="transmembrane region" description="Helical" evidence="8">
    <location>
        <begin position="18"/>
        <end position="36"/>
    </location>
</feature>
<evidence type="ECO:0000256" key="7">
    <source>
        <dbReference type="PROSITE-ProRule" id="PRU00473"/>
    </source>
</evidence>
<proteinExistence type="inferred from homology"/>
<dbReference type="SUPFAM" id="SSF103088">
    <property type="entry name" value="OmpA-like"/>
    <property type="match status" value="1"/>
</dbReference>
<dbReference type="InterPro" id="IPR025713">
    <property type="entry name" value="MotB-like_N_dom"/>
</dbReference>
<dbReference type="Pfam" id="PF00691">
    <property type="entry name" value="OmpA"/>
    <property type="match status" value="1"/>
</dbReference>
<organism evidence="10 11">
    <name type="scientific">Govanella unica</name>
    <dbReference type="NCBI Taxonomy" id="2975056"/>
    <lineage>
        <taxon>Bacteria</taxon>
        <taxon>Pseudomonadati</taxon>
        <taxon>Pseudomonadota</taxon>
        <taxon>Alphaproteobacteria</taxon>
        <taxon>Emcibacterales</taxon>
        <taxon>Govanellaceae</taxon>
        <taxon>Govanella</taxon>
    </lineage>
</organism>
<protein>
    <submittedName>
        <fullName evidence="10">OmpA family protein</fullName>
    </submittedName>
</protein>
<comment type="similarity">
    <text evidence="2">Belongs to the MotB family.</text>
</comment>
<keyword evidence="11" id="KW-1185">Reference proteome</keyword>